<feature type="region of interest" description="Disordered" evidence="1">
    <location>
        <begin position="273"/>
        <end position="303"/>
    </location>
</feature>
<feature type="transmembrane region" description="Helical" evidence="2">
    <location>
        <begin position="21"/>
        <end position="44"/>
    </location>
</feature>
<reference evidence="4" key="1">
    <citation type="submission" date="2018-05" db="EMBL/GenBank/DDBJ databases">
        <title>Draft genome sequence of Stemphylium lycopersici strain CIDEFI 213.</title>
        <authorList>
            <person name="Medina R."/>
            <person name="Franco M.E.E."/>
            <person name="Lucentini C.G."/>
            <person name="Saparrat M.C.N."/>
            <person name="Balatti P.A."/>
        </authorList>
    </citation>
    <scope>NUCLEOTIDE SEQUENCE [LARGE SCALE GENOMIC DNA]</scope>
    <source>
        <strain evidence="4">CIDEFI 213</strain>
    </source>
</reference>
<proteinExistence type="predicted"/>
<evidence type="ECO:0000313" key="4">
    <source>
        <dbReference type="Proteomes" id="UP000249619"/>
    </source>
</evidence>
<gene>
    <name evidence="3" type="ORF">DDE83_004626</name>
</gene>
<keyword evidence="2" id="KW-1133">Transmembrane helix</keyword>
<name>A0A364N3V6_STELY</name>
<evidence type="ECO:0000256" key="2">
    <source>
        <dbReference type="SAM" id="Phobius"/>
    </source>
</evidence>
<feature type="region of interest" description="Disordered" evidence="1">
    <location>
        <begin position="215"/>
        <end position="246"/>
    </location>
</feature>
<dbReference type="AlphaFoldDB" id="A0A364N3V6"/>
<feature type="region of interest" description="Disordered" evidence="1">
    <location>
        <begin position="52"/>
        <end position="85"/>
    </location>
</feature>
<keyword evidence="2" id="KW-0472">Membrane</keyword>
<accession>A0A364N3V6</accession>
<keyword evidence="4" id="KW-1185">Reference proteome</keyword>
<comment type="caution">
    <text evidence="3">The sequence shown here is derived from an EMBL/GenBank/DDBJ whole genome shotgun (WGS) entry which is preliminary data.</text>
</comment>
<evidence type="ECO:0000256" key="1">
    <source>
        <dbReference type="SAM" id="MobiDB-lite"/>
    </source>
</evidence>
<feature type="compositionally biased region" description="Polar residues" evidence="1">
    <location>
        <begin position="273"/>
        <end position="298"/>
    </location>
</feature>
<evidence type="ECO:0000313" key="3">
    <source>
        <dbReference type="EMBL" id="RAR11370.1"/>
    </source>
</evidence>
<sequence length="457" mass="49632">MSSFNYDRYDRRQSNSRNRSALGFYVPLILTVTVATAGLAAWVWSAREDGHDYSSDDDLSYGEDGAHERRNGKAPMGRDLSTGELGGEAYGSDGTLLGRAQGVIRRTPSPQQFFDTVSKKTAAGWAAAGAAAGAALASIREEDKDEAFGDHSRWSEEATIRRNVEAQSRDSGAAVDSQARSFAASMRKAEGRGDRDWGKRKTVVLVVSAESLSERDLDDDSSYREETAVRKPPHHLGPASTNRSKTILSHLPDTDFSRTKLFVLIYSPSLRSRPQSRANSRTGSSSLGDSYSAISTPARTPGEELNSIEPVVYTPAPSARGSDTTLWNTLHSQALHLVEDQAMVMPFNTTTGFVHMLRHIGPDLVYVVDALSGVNGQNIDDVRKWVGQTIVVVGGDGTGLGGLVDTDDEGPARRGKESEHTVRWWQVTDIVGLGKGVEVVDASRLTDDYERRVGGRE</sequence>
<dbReference type="EMBL" id="QGDH01000058">
    <property type="protein sequence ID" value="RAR11370.1"/>
    <property type="molecule type" value="Genomic_DNA"/>
</dbReference>
<dbReference type="Proteomes" id="UP000249619">
    <property type="component" value="Unassembled WGS sequence"/>
</dbReference>
<organism evidence="3 4">
    <name type="scientific">Stemphylium lycopersici</name>
    <name type="common">Tomato gray leaf spot disease fungus</name>
    <name type="synonym">Thyrospora lycopersici</name>
    <dbReference type="NCBI Taxonomy" id="183478"/>
    <lineage>
        <taxon>Eukaryota</taxon>
        <taxon>Fungi</taxon>
        <taxon>Dikarya</taxon>
        <taxon>Ascomycota</taxon>
        <taxon>Pezizomycotina</taxon>
        <taxon>Dothideomycetes</taxon>
        <taxon>Pleosporomycetidae</taxon>
        <taxon>Pleosporales</taxon>
        <taxon>Pleosporineae</taxon>
        <taxon>Pleosporaceae</taxon>
        <taxon>Stemphylium</taxon>
    </lineage>
</organism>
<protein>
    <submittedName>
        <fullName evidence="3">Microbody biogenesis protein peroxin 22-like protein</fullName>
    </submittedName>
</protein>
<keyword evidence="2" id="KW-0812">Transmembrane</keyword>
<dbReference type="OrthoDB" id="5327700at2759"/>